<reference evidence="2 3" key="1">
    <citation type="journal article" date="2019" name="Int. J. Syst. Evol. Microbiol.">
        <title>The Global Catalogue of Microorganisms (GCM) 10K type strain sequencing project: providing services to taxonomists for standard genome sequencing and annotation.</title>
        <authorList>
            <consortium name="The Broad Institute Genomics Platform"/>
            <consortium name="The Broad Institute Genome Sequencing Center for Infectious Disease"/>
            <person name="Wu L."/>
            <person name="Ma J."/>
        </authorList>
    </citation>
    <scope>NUCLEOTIDE SEQUENCE [LARGE SCALE GENOMIC DNA]</scope>
    <source>
        <strain evidence="2 3">JCM 16373</strain>
    </source>
</reference>
<evidence type="ECO:0000313" key="3">
    <source>
        <dbReference type="Proteomes" id="UP001501447"/>
    </source>
</evidence>
<keyword evidence="1" id="KW-0812">Transmembrane</keyword>
<dbReference type="Proteomes" id="UP001501447">
    <property type="component" value="Unassembled WGS sequence"/>
</dbReference>
<sequence length="70" mass="6833">MAAYGDIPPGSLCFFAAPLPLFVGGDEGRVALGMLSPGLVLSLSVIAVVSVGARRLAVRGAGGGRGHVAG</sequence>
<keyword evidence="1" id="KW-0472">Membrane</keyword>
<keyword evidence="3" id="KW-1185">Reference proteome</keyword>
<dbReference type="EMBL" id="BAAARJ010000015">
    <property type="protein sequence ID" value="GAA2625347.1"/>
    <property type="molecule type" value="Genomic_DNA"/>
</dbReference>
<accession>A0ABN3QFP6</accession>
<proteinExistence type="predicted"/>
<gene>
    <name evidence="2" type="ORF">GCM10009863_44950</name>
</gene>
<comment type="caution">
    <text evidence="2">The sequence shown here is derived from an EMBL/GenBank/DDBJ whole genome shotgun (WGS) entry which is preliminary data.</text>
</comment>
<evidence type="ECO:0000256" key="1">
    <source>
        <dbReference type="SAM" id="Phobius"/>
    </source>
</evidence>
<feature type="transmembrane region" description="Helical" evidence="1">
    <location>
        <begin position="30"/>
        <end position="51"/>
    </location>
</feature>
<name>A0ABN3QFP6_9ACTN</name>
<protein>
    <submittedName>
        <fullName evidence="2">Uncharacterized protein</fullName>
    </submittedName>
</protein>
<keyword evidence="1" id="KW-1133">Transmembrane helix</keyword>
<organism evidence="2 3">
    <name type="scientific">Streptomyces axinellae</name>
    <dbReference type="NCBI Taxonomy" id="552788"/>
    <lineage>
        <taxon>Bacteria</taxon>
        <taxon>Bacillati</taxon>
        <taxon>Actinomycetota</taxon>
        <taxon>Actinomycetes</taxon>
        <taxon>Kitasatosporales</taxon>
        <taxon>Streptomycetaceae</taxon>
        <taxon>Streptomyces</taxon>
    </lineage>
</organism>
<evidence type="ECO:0000313" key="2">
    <source>
        <dbReference type="EMBL" id="GAA2625347.1"/>
    </source>
</evidence>